<gene>
    <name evidence="1" type="ORF">OE88DRAFT_1637551</name>
</gene>
<feature type="non-terminal residue" evidence="1">
    <location>
        <position position="1"/>
    </location>
</feature>
<proteinExistence type="predicted"/>
<protein>
    <submittedName>
        <fullName evidence="1">Uncharacterized protein</fullName>
    </submittedName>
</protein>
<dbReference type="OrthoDB" id="3183767at2759"/>
<organism evidence="1 2">
    <name type="scientific">Heliocybe sulcata</name>
    <dbReference type="NCBI Taxonomy" id="5364"/>
    <lineage>
        <taxon>Eukaryota</taxon>
        <taxon>Fungi</taxon>
        <taxon>Dikarya</taxon>
        <taxon>Basidiomycota</taxon>
        <taxon>Agaricomycotina</taxon>
        <taxon>Agaricomycetes</taxon>
        <taxon>Gloeophyllales</taxon>
        <taxon>Gloeophyllaceae</taxon>
        <taxon>Heliocybe</taxon>
    </lineage>
</organism>
<dbReference type="AlphaFoldDB" id="A0A5C3MMZ4"/>
<keyword evidence="2" id="KW-1185">Reference proteome</keyword>
<evidence type="ECO:0000313" key="1">
    <source>
        <dbReference type="EMBL" id="TFK46792.1"/>
    </source>
</evidence>
<sequence length="188" mass="22358">FLNKLKDHLLHRLCGIPEETGFAFTNEEHRRLAIKDERIFEHKIMRVNYTTYDVRRDYDIIRPFRDIMVLAPEEDTNVPHPFWYARVLRIWHANIIQLDKNPCDQVPKRMEFLFVRWLGRDLSWKSGWKSCRLDCVGFVPEDDCDAFGFVDPNDIVRTCHLIPAFSQGRTRKLMGHSRLARPDGEEDD</sequence>
<accession>A0A5C3MMZ4</accession>
<reference evidence="1 2" key="1">
    <citation type="journal article" date="2019" name="Nat. Ecol. Evol.">
        <title>Megaphylogeny resolves global patterns of mushroom evolution.</title>
        <authorList>
            <person name="Varga T."/>
            <person name="Krizsan K."/>
            <person name="Foldi C."/>
            <person name="Dima B."/>
            <person name="Sanchez-Garcia M."/>
            <person name="Sanchez-Ramirez S."/>
            <person name="Szollosi G.J."/>
            <person name="Szarkandi J.G."/>
            <person name="Papp V."/>
            <person name="Albert L."/>
            <person name="Andreopoulos W."/>
            <person name="Angelini C."/>
            <person name="Antonin V."/>
            <person name="Barry K.W."/>
            <person name="Bougher N.L."/>
            <person name="Buchanan P."/>
            <person name="Buyck B."/>
            <person name="Bense V."/>
            <person name="Catcheside P."/>
            <person name="Chovatia M."/>
            <person name="Cooper J."/>
            <person name="Damon W."/>
            <person name="Desjardin D."/>
            <person name="Finy P."/>
            <person name="Geml J."/>
            <person name="Haridas S."/>
            <person name="Hughes K."/>
            <person name="Justo A."/>
            <person name="Karasinski D."/>
            <person name="Kautmanova I."/>
            <person name="Kiss B."/>
            <person name="Kocsube S."/>
            <person name="Kotiranta H."/>
            <person name="LaButti K.M."/>
            <person name="Lechner B.E."/>
            <person name="Liimatainen K."/>
            <person name="Lipzen A."/>
            <person name="Lukacs Z."/>
            <person name="Mihaltcheva S."/>
            <person name="Morgado L.N."/>
            <person name="Niskanen T."/>
            <person name="Noordeloos M.E."/>
            <person name="Ohm R.A."/>
            <person name="Ortiz-Santana B."/>
            <person name="Ovrebo C."/>
            <person name="Racz N."/>
            <person name="Riley R."/>
            <person name="Savchenko A."/>
            <person name="Shiryaev A."/>
            <person name="Soop K."/>
            <person name="Spirin V."/>
            <person name="Szebenyi C."/>
            <person name="Tomsovsky M."/>
            <person name="Tulloss R.E."/>
            <person name="Uehling J."/>
            <person name="Grigoriev I.V."/>
            <person name="Vagvolgyi C."/>
            <person name="Papp T."/>
            <person name="Martin F.M."/>
            <person name="Miettinen O."/>
            <person name="Hibbett D.S."/>
            <person name="Nagy L.G."/>
        </authorList>
    </citation>
    <scope>NUCLEOTIDE SEQUENCE [LARGE SCALE GENOMIC DNA]</scope>
    <source>
        <strain evidence="1 2">OMC1185</strain>
    </source>
</reference>
<dbReference type="EMBL" id="ML213527">
    <property type="protein sequence ID" value="TFK46792.1"/>
    <property type="molecule type" value="Genomic_DNA"/>
</dbReference>
<dbReference type="Proteomes" id="UP000305948">
    <property type="component" value="Unassembled WGS sequence"/>
</dbReference>
<name>A0A5C3MMZ4_9AGAM</name>
<dbReference type="STRING" id="5364.A0A5C3MMZ4"/>
<evidence type="ECO:0000313" key="2">
    <source>
        <dbReference type="Proteomes" id="UP000305948"/>
    </source>
</evidence>